<sequence>MPQERMDPLRETANEAQAASGYAERDVSLSPAVPFGRPMRGLFNFRETYTPLNHGSYGTYPRAVLETRFQLLRDFEERPSVYKRFVYPPLLKKARAAVAPLLGADTDEVVFVENATTGVNTVLRNFHFEEGDVVLCPGTIYPACLKTIQALAETMPVEAAPFTLVYPVEDDEVVALFEAAARKLREQGKRIRLAIFDTIISLPGVRVPWERLVAKCRELGILSLVDAAHAIGHINMTHTGEVKPDFLVSNCHKWLFVPRGCAVLYVPFASQHHIASSLPTSHGYEQPAVRAGIKTSEYFTNLFVDVATADNSPYTCIPSAIRFRQEVCGGEEKIREYCHRLAKEGGDRVAEMLGTEVLDNKSGSIRRCNFANVRLPLTFVSGEQSGCGTSGTGDVPVSQAQAVSDYFYERAANEFDTYFQIKWYEGALWVRLSAQVYLGIQDFEWAARTLLELCSRVKKGQWKSA</sequence>
<evidence type="ECO:0000313" key="4">
    <source>
        <dbReference type="EMBL" id="KAJ9145120.1"/>
    </source>
</evidence>
<dbReference type="GO" id="GO:0008483">
    <property type="term" value="F:transaminase activity"/>
    <property type="evidence" value="ECO:0007669"/>
    <property type="project" value="UniProtKB-KW"/>
</dbReference>
<dbReference type="InterPro" id="IPR000192">
    <property type="entry name" value="Aminotrans_V_dom"/>
</dbReference>
<evidence type="ECO:0000259" key="3">
    <source>
        <dbReference type="Pfam" id="PF00266"/>
    </source>
</evidence>
<feature type="region of interest" description="Disordered" evidence="2">
    <location>
        <begin position="1"/>
        <end position="23"/>
    </location>
</feature>
<dbReference type="AlphaFoldDB" id="A0AA38VJ55"/>
<dbReference type="Gene3D" id="3.40.640.10">
    <property type="entry name" value="Type I PLP-dependent aspartate aminotransferase-like (Major domain)"/>
    <property type="match status" value="1"/>
</dbReference>
<dbReference type="SUPFAM" id="SSF53383">
    <property type="entry name" value="PLP-dependent transferases"/>
    <property type="match status" value="1"/>
</dbReference>
<proteinExistence type="predicted"/>
<dbReference type="InterPro" id="IPR015421">
    <property type="entry name" value="PyrdxlP-dep_Trfase_major"/>
</dbReference>
<dbReference type="PANTHER" id="PTHR43092">
    <property type="entry name" value="L-CYSTEINE DESULFHYDRASE"/>
    <property type="match status" value="1"/>
</dbReference>
<dbReference type="InterPro" id="IPR015424">
    <property type="entry name" value="PyrdxlP-dep_Trfase"/>
</dbReference>
<keyword evidence="5" id="KW-1185">Reference proteome</keyword>
<keyword evidence="4" id="KW-0032">Aminotransferase</keyword>
<evidence type="ECO:0000256" key="1">
    <source>
        <dbReference type="ARBA" id="ARBA00022898"/>
    </source>
</evidence>
<keyword evidence="4" id="KW-0808">Transferase</keyword>
<gene>
    <name evidence="4" type="ORF">NKR23_g5601</name>
</gene>
<dbReference type="EMBL" id="JANBVO010000015">
    <property type="protein sequence ID" value="KAJ9145120.1"/>
    <property type="molecule type" value="Genomic_DNA"/>
</dbReference>
<protein>
    <submittedName>
        <fullName evidence="4">Aminotransferase family protein-like protein</fullName>
    </submittedName>
</protein>
<name>A0AA38VJ55_9PEZI</name>
<feature type="compositionally biased region" description="Basic and acidic residues" evidence="2">
    <location>
        <begin position="1"/>
        <end position="13"/>
    </location>
</feature>
<keyword evidence="1" id="KW-0663">Pyridoxal phosphate</keyword>
<evidence type="ECO:0000313" key="5">
    <source>
        <dbReference type="Proteomes" id="UP001174694"/>
    </source>
</evidence>
<dbReference type="Proteomes" id="UP001174694">
    <property type="component" value="Unassembled WGS sequence"/>
</dbReference>
<organism evidence="4 5">
    <name type="scientific">Pleurostoma richardsiae</name>
    <dbReference type="NCBI Taxonomy" id="41990"/>
    <lineage>
        <taxon>Eukaryota</taxon>
        <taxon>Fungi</taxon>
        <taxon>Dikarya</taxon>
        <taxon>Ascomycota</taxon>
        <taxon>Pezizomycotina</taxon>
        <taxon>Sordariomycetes</taxon>
        <taxon>Sordariomycetidae</taxon>
        <taxon>Calosphaeriales</taxon>
        <taxon>Pleurostomataceae</taxon>
        <taxon>Pleurostoma</taxon>
    </lineage>
</organism>
<evidence type="ECO:0000256" key="2">
    <source>
        <dbReference type="SAM" id="MobiDB-lite"/>
    </source>
</evidence>
<dbReference type="PANTHER" id="PTHR43092:SF2">
    <property type="entry name" value="HERCYNYLCYSTEINE SULFOXIDE LYASE"/>
    <property type="match status" value="1"/>
</dbReference>
<reference evidence="4" key="1">
    <citation type="submission" date="2022-07" db="EMBL/GenBank/DDBJ databases">
        <title>Fungi with potential for degradation of polypropylene.</title>
        <authorList>
            <person name="Gostincar C."/>
        </authorList>
    </citation>
    <scope>NUCLEOTIDE SEQUENCE</scope>
    <source>
        <strain evidence="4">EXF-13308</strain>
    </source>
</reference>
<dbReference type="Pfam" id="PF00266">
    <property type="entry name" value="Aminotran_5"/>
    <property type="match status" value="1"/>
</dbReference>
<accession>A0AA38VJ55</accession>
<feature type="domain" description="Aminotransferase class V" evidence="3">
    <location>
        <begin position="91"/>
        <end position="291"/>
    </location>
</feature>
<comment type="caution">
    <text evidence="4">The sequence shown here is derived from an EMBL/GenBank/DDBJ whole genome shotgun (WGS) entry which is preliminary data.</text>
</comment>